<evidence type="ECO:0000256" key="1">
    <source>
        <dbReference type="SAM" id="Phobius"/>
    </source>
</evidence>
<evidence type="ECO:0000313" key="2">
    <source>
        <dbReference type="EMBL" id="KOF66090.1"/>
    </source>
</evidence>
<keyword evidence="1" id="KW-0472">Membrane</keyword>
<proteinExistence type="predicted"/>
<protein>
    <submittedName>
        <fullName evidence="2">Uncharacterized protein</fullName>
    </submittedName>
</protein>
<accession>A0A0L8FNW7</accession>
<reference evidence="2" key="1">
    <citation type="submission" date="2015-07" db="EMBL/GenBank/DDBJ databases">
        <title>MeaNS - Measles Nucleotide Surveillance Program.</title>
        <authorList>
            <person name="Tran T."/>
            <person name="Druce J."/>
        </authorList>
    </citation>
    <scope>NUCLEOTIDE SEQUENCE</scope>
    <source>
        <strain evidence="2">UCB-OBI-ISO-001</strain>
        <tissue evidence="2">Gonad</tissue>
    </source>
</reference>
<keyword evidence="1" id="KW-1133">Transmembrane helix</keyword>
<dbReference type="AlphaFoldDB" id="A0A0L8FNW7"/>
<feature type="transmembrane region" description="Helical" evidence="1">
    <location>
        <begin position="33"/>
        <end position="52"/>
    </location>
</feature>
<name>A0A0L8FNW7_OCTBM</name>
<gene>
    <name evidence="2" type="ORF">OCBIM_22013530mg</name>
</gene>
<sequence>MSHLNINGWSVIFLQQKHHTLLVFFEIPRRFKFGYHIVIVLTMIVIIFVVIVI</sequence>
<keyword evidence="1" id="KW-0812">Transmembrane</keyword>
<organism evidence="2">
    <name type="scientific">Octopus bimaculoides</name>
    <name type="common">California two-spotted octopus</name>
    <dbReference type="NCBI Taxonomy" id="37653"/>
    <lineage>
        <taxon>Eukaryota</taxon>
        <taxon>Metazoa</taxon>
        <taxon>Spiralia</taxon>
        <taxon>Lophotrochozoa</taxon>
        <taxon>Mollusca</taxon>
        <taxon>Cephalopoda</taxon>
        <taxon>Coleoidea</taxon>
        <taxon>Octopodiformes</taxon>
        <taxon>Octopoda</taxon>
        <taxon>Incirrata</taxon>
        <taxon>Octopodidae</taxon>
        <taxon>Octopus</taxon>
    </lineage>
</organism>
<dbReference type="EMBL" id="KQ428551">
    <property type="protein sequence ID" value="KOF66090.1"/>
    <property type="molecule type" value="Genomic_DNA"/>
</dbReference>